<keyword evidence="4" id="KW-0479">Metal-binding</keyword>
<reference evidence="6 7" key="1">
    <citation type="submission" date="2020-04" db="EMBL/GenBank/DDBJ databases">
        <authorList>
            <person name="De Canck E."/>
        </authorList>
    </citation>
    <scope>NUCLEOTIDE SEQUENCE [LARGE SCALE GENOMIC DNA]</scope>
    <source>
        <strain evidence="6 7">LMG 28138</strain>
    </source>
</reference>
<dbReference type="GO" id="GO:0006508">
    <property type="term" value="P:proteolysis"/>
    <property type="evidence" value="ECO:0007669"/>
    <property type="project" value="UniProtKB-KW"/>
</dbReference>
<accession>A0A6S7CLG2</accession>
<dbReference type="AlphaFoldDB" id="A0A6S7CLG2"/>
<organism evidence="6 7">
    <name type="scientific">Pararobbsia alpina</name>
    <dbReference type="NCBI Taxonomy" id="621374"/>
    <lineage>
        <taxon>Bacteria</taxon>
        <taxon>Pseudomonadati</taxon>
        <taxon>Pseudomonadota</taxon>
        <taxon>Betaproteobacteria</taxon>
        <taxon>Burkholderiales</taxon>
        <taxon>Burkholderiaceae</taxon>
        <taxon>Pararobbsia</taxon>
    </lineage>
</organism>
<dbReference type="InterPro" id="IPR051464">
    <property type="entry name" value="Peptidase_M42_aminopept"/>
</dbReference>
<evidence type="ECO:0000256" key="2">
    <source>
        <dbReference type="ARBA" id="ARBA00022438"/>
    </source>
</evidence>
<dbReference type="GO" id="GO:0004177">
    <property type="term" value="F:aminopeptidase activity"/>
    <property type="evidence" value="ECO:0007669"/>
    <property type="project" value="UniProtKB-KW"/>
</dbReference>
<keyword evidence="2 6" id="KW-0031">Aminopeptidase</keyword>
<evidence type="ECO:0000256" key="3">
    <source>
        <dbReference type="ARBA" id="ARBA00022670"/>
    </source>
</evidence>
<dbReference type="PANTHER" id="PTHR32481">
    <property type="entry name" value="AMINOPEPTIDASE"/>
    <property type="match status" value="1"/>
</dbReference>
<dbReference type="Gene3D" id="2.40.30.40">
    <property type="entry name" value="Peptidase M42, domain 2"/>
    <property type="match status" value="1"/>
</dbReference>
<dbReference type="Proteomes" id="UP000494115">
    <property type="component" value="Unassembled WGS sequence"/>
</dbReference>
<evidence type="ECO:0000256" key="4">
    <source>
        <dbReference type="ARBA" id="ARBA00022723"/>
    </source>
</evidence>
<dbReference type="PANTHER" id="PTHR32481:SF0">
    <property type="entry name" value="AMINOPEPTIDASE YPDE-RELATED"/>
    <property type="match status" value="1"/>
</dbReference>
<dbReference type="Pfam" id="PF05343">
    <property type="entry name" value="Peptidase_M42"/>
    <property type="match status" value="1"/>
</dbReference>
<dbReference type="InterPro" id="IPR008007">
    <property type="entry name" value="Peptidase_M42"/>
</dbReference>
<name>A0A6S7CLG2_9BURK</name>
<keyword evidence="5 6" id="KW-0378">Hydrolase</keyword>
<evidence type="ECO:0000313" key="6">
    <source>
        <dbReference type="EMBL" id="CAB3792749.1"/>
    </source>
</evidence>
<keyword evidence="7" id="KW-1185">Reference proteome</keyword>
<sequence length="302" mass="32615">MGLVVRRVEEDGYLRVERLGGVPERVLPGLQVVVINEVGEEILGVIATKAHHAVSPDEKYEVVPYEKLFIDIGVDSAEEVKALKIQIGAPVTYRPTLSRLQKHRVTGTALDDRGGCVSLMALVKALQADPADATLVAVFSVQEEFNLRGAMVAANRVKPDCAISIDIMVASDTPDLSTRGELALGMGPSLGMYSFHGRGTLNGTLPHPVLLKHVVESAAKAGMPLQRSAHCGCLTDSSYVQLTGDGVPAIDIGYPARYTHTPIEVCDLRDIHSVAQLLEAVMRDFTPGFSFARKGPFDRYRS</sequence>
<dbReference type="SUPFAM" id="SSF101821">
    <property type="entry name" value="Aminopeptidase/glucanase lid domain"/>
    <property type="match status" value="1"/>
</dbReference>
<dbReference type="GO" id="GO:0046872">
    <property type="term" value="F:metal ion binding"/>
    <property type="evidence" value="ECO:0007669"/>
    <property type="project" value="UniProtKB-KW"/>
</dbReference>
<comment type="similarity">
    <text evidence="1">Belongs to the peptidase M42 family.</text>
</comment>
<evidence type="ECO:0000256" key="5">
    <source>
        <dbReference type="ARBA" id="ARBA00022801"/>
    </source>
</evidence>
<dbReference type="Gene3D" id="3.40.630.10">
    <property type="entry name" value="Zn peptidases"/>
    <property type="match status" value="1"/>
</dbReference>
<dbReference type="EMBL" id="CADIKM010000016">
    <property type="protein sequence ID" value="CAB3792749.1"/>
    <property type="molecule type" value="Genomic_DNA"/>
</dbReference>
<dbReference type="EC" id="3.4.11.-" evidence="6"/>
<proteinExistence type="inferred from homology"/>
<dbReference type="RefSeq" id="WP_217478445.1">
    <property type="nucleotide sequence ID" value="NZ_CADIKM010000016.1"/>
</dbReference>
<gene>
    <name evidence="6" type="primary">ysdC</name>
    <name evidence="6" type="ORF">LMG28138_03403</name>
</gene>
<keyword evidence="3" id="KW-0645">Protease</keyword>
<dbReference type="SUPFAM" id="SSF53187">
    <property type="entry name" value="Zn-dependent exopeptidases"/>
    <property type="match status" value="1"/>
</dbReference>
<evidence type="ECO:0000313" key="7">
    <source>
        <dbReference type="Proteomes" id="UP000494115"/>
    </source>
</evidence>
<dbReference type="InterPro" id="IPR023367">
    <property type="entry name" value="Peptidase_M42_dom2"/>
</dbReference>
<evidence type="ECO:0000256" key="1">
    <source>
        <dbReference type="ARBA" id="ARBA00006272"/>
    </source>
</evidence>
<protein>
    <submittedName>
        <fullName evidence="6">Aminopeptidase YsdC</fullName>
        <ecNumber evidence="6">3.4.11.-</ecNumber>
    </submittedName>
</protein>